<proteinExistence type="predicted"/>
<comment type="caution">
    <text evidence="3">The sequence shown here is derived from an EMBL/GenBank/DDBJ whole genome shotgun (WGS) entry which is preliminary data.</text>
</comment>
<protein>
    <submittedName>
        <fullName evidence="3">Proline-serine-threonine phosphatase interacting protein-like</fullName>
    </submittedName>
</protein>
<evidence type="ECO:0000259" key="2">
    <source>
        <dbReference type="PROSITE" id="PS51072"/>
    </source>
</evidence>
<dbReference type="GO" id="GO:0005905">
    <property type="term" value="C:clathrin-coated pit"/>
    <property type="evidence" value="ECO:0007669"/>
    <property type="project" value="UniProtKB-SubCell"/>
</dbReference>
<gene>
    <name evidence="3" type="ORF">BLA29_008470</name>
</gene>
<accession>A0A1Y3B038</accession>
<comment type="subcellular location">
    <subcellularLocation>
        <location evidence="1">Membrane</location>
        <location evidence="1">Clathrin-coated pit</location>
        <topology evidence="1">Peripheral membrane protein</topology>
        <orientation evidence="1">Cytoplasmic side</orientation>
    </subcellularLocation>
</comment>
<dbReference type="InterPro" id="IPR018808">
    <property type="entry name" value="Muniscin_C"/>
</dbReference>
<reference evidence="3 4" key="1">
    <citation type="submission" date="2017-03" db="EMBL/GenBank/DDBJ databases">
        <title>Genome Survey of Euroglyphus maynei.</title>
        <authorList>
            <person name="Arlian L.G."/>
            <person name="Morgan M.S."/>
            <person name="Rider S.D."/>
        </authorList>
    </citation>
    <scope>NUCLEOTIDE SEQUENCE [LARGE SCALE GENOMIC DNA]</scope>
    <source>
        <strain evidence="3">Arlian Lab</strain>
        <tissue evidence="3">Whole body</tissue>
    </source>
</reference>
<dbReference type="EMBL" id="MUJZ01051996">
    <property type="protein sequence ID" value="OTF73368.1"/>
    <property type="molecule type" value="Genomic_DNA"/>
</dbReference>
<dbReference type="InterPro" id="IPR028565">
    <property type="entry name" value="MHD"/>
</dbReference>
<feature type="domain" description="MHD" evidence="2">
    <location>
        <begin position="1"/>
        <end position="183"/>
    </location>
</feature>
<name>A0A1Y3B038_EURMA</name>
<dbReference type="Pfam" id="PF10291">
    <property type="entry name" value="muHD"/>
    <property type="match status" value="1"/>
</dbReference>
<evidence type="ECO:0000313" key="3">
    <source>
        <dbReference type="EMBL" id="OTF73368.1"/>
    </source>
</evidence>
<dbReference type="AlphaFoldDB" id="A0A1Y3B038"/>
<evidence type="ECO:0000256" key="1">
    <source>
        <dbReference type="ARBA" id="ARBA00004283"/>
    </source>
</evidence>
<evidence type="ECO:0000313" key="4">
    <source>
        <dbReference type="Proteomes" id="UP000194236"/>
    </source>
</evidence>
<sequence length="204" mass="22974">MNNLQSTIQRLHDQSPNARYYNLDIIKYQAHSKYGAKNAPLQIVSHWKCDENQTNLKIDYKYNSSAFVVASQPLRNVLFTANIDSNVISMVSQPDSLTKQATWKYPEISETTENSGLGSIKAKFDIANGGPSCPSSVYVQFQCIGTILSGVDFELIGSGYRLSLVKRQFCTGKIFFVVKIEKLTFKFSNLGRYYCEPGTIIKQQ</sequence>
<keyword evidence="4" id="KW-1185">Reference proteome</keyword>
<dbReference type="PROSITE" id="PS51072">
    <property type="entry name" value="MHD"/>
    <property type="match status" value="1"/>
</dbReference>
<dbReference type="OrthoDB" id="5593455at2759"/>
<dbReference type="Proteomes" id="UP000194236">
    <property type="component" value="Unassembled WGS sequence"/>
</dbReference>
<organism evidence="3 4">
    <name type="scientific">Euroglyphus maynei</name>
    <name type="common">Mayne's house dust mite</name>
    <dbReference type="NCBI Taxonomy" id="6958"/>
    <lineage>
        <taxon>Eukaryota</taxon>
        <taxon>Metazoa</taxon>
        <taxon>Ecdysozoa</taxon>
        <taxon>Arthropoda</taxon>
        <taxon>Chelicerata</taxon>
        <taxon>Arachnida</taxon>
        <taxon>Acari</taxon>
        <taxon>Acariformes</taxon>
        <taxon>Sarcoptiformes</taxon>
        <taxon>Astigmata</taxon>
        <taxon>Psoroptidia</taxon>
        <taxon>Analgoidea</taxon>
        <taxon>Pyroglyphidae</taxon>
        <taxon>Pyroglyphinae</taxon>
        <taxon>Euroglyphus</taxon>
    </lineage>
</organism>